<accession>A0ABX7FBJ1</accession>
<dbReference type="PANTHER" id="PTHR43792:SF1">
    <property type="entry name" value="N-ACETYLTRANSFERASE DOMAIN-CONTAINING PROTEIN"/>
    <property type="match status" value="1"/>
</dbReference>
<sequence>MMPALSISTERLTLRTPVLGDFAAVEAYARSPRAFFTGGQQTEQMPIWRSFLGTAGHWALKGYGMFTVLRDGTPVGRVGVIDHVMWEEPELGWHLFEGHEGQGYATEAALAARRWAATERGLGPLVSFVHPDNAPSRRVAERLGATHERDTTLLGGPAQVWRHPAEASA</sequence>
<keyword evidence="3" id="KW-1185">Reference proteome</keyword>
<dbReference type="EMBL" id="CP047166">
    <property type="protein sequence ID" value="QRF67926.1"/>
    <property type="molecule type" value="Genomic_DNA"/>
</dbReference>
<dbReference type="PANTHER" id="PTHR43792">
    <property type="entry name" value="GNAT FAMILY, PUTATIVE (AFU_ORTHOLOGUE AFUA_3G00765)-RELATED-RELATED"/>
    <property type="match status" value="1"/>
</dbReference>
<dbReference type="Proteomes" id="UP000596387">
    <property type="component" value="Chromosome"/>
</dbReference>
<reference evidence="2 3" key="1">
    <citation type="submission" date="2019-12" db="EMBL/GenBank/DDBJ databases">
        <title>Complete Genome Sequence of a Quorum-Sensing Bacterium,Rhodobacteraceae bacterium C31, Isolated from a marine microalgae symbiotic bacteria.</title>
        <authorList>
            <person name="Zhang Y."/>
        </authorList>
    </citation>
    <scope>NUCLEOTIDE SEQUENCE [LARGE SCALE GENOMIC DNA]</scope>
    <source>
        <strain evidence="2 3">C31</strain>
    </source>
</reference>
<protein>
    <submittedName>
        <fullName evidence="2">GNAT family N-acetyltransferase</fullName>
    </submittedName>
</protein>
<name>A0ABX7FBJ1_9RHOB</name>
<dbReference type="InterPro" id="IPR000182">
    <property type="entry name" value="GNAT_dom"/>
</dbReference>
<evidence type="ECO:0000313" key="2">
    <source>
        <dbReference type="EMBL" id="QRF67926.1"/>
    </source>
</evidence>
<evidence type="ECO:0000313" key="3">
    <source>
        <dbReference type="Proteomes" id="UP000596387"/>
    </source>
</evidence>
<evidence type="ECO:0000259" key="1">
    <source>
        <dbReference type="PROSITE" id="PS51186"/>
    </source>
</evidence>
<dbReference type="Gene3D" id="3.40.630.30">
    <property type="match status" value="1"/>
</dbReference>
<dbReference type="PROSITE" id="PS51186">
    <property type="entry name" value="GNAT"/>
    <property type="match status" value="1"/>
</dbReference>
<dbReference type="InterPro" id="IPR016181">
    <property type="entry name" value="Acyl_CoA_acyltransferase"/>
</dbReference>
<dbReference type="InterPro" id="IPR051531">
    <property type="entry name" value="N-acetyltransferase"/>
</dbReference>
<proteinExistence type="predicted"/>
<organism evidence="2 3">
    <name type="scientific">Ponticoccus alexandrii</name>
    <dbReference type="NCBI Taxonomy" id="1943633"/>
    <lineage>
        <taxon>Bacteria</taxon>
        <taxon>Pseudomonadati</taxon>
        <taxon>Pseudomonadota</taxon>
        <taxon>Alphaproteobacteria</taxon>
        <taxon>Rhodobacterales</taxon>
        <taxon>Roseobacteraceae</taxon>
        <taxon>Ponticoccus</taxon>
    </lineage>
</organism>
<dbReference type="RefSeq" id="WP_023851140.1">
    <property type="nucleotide sequence ID" value="NZ_CP047166.1"/>
</dbReference>
<gene>
    <name evidence="2" type="ORF">GQA70_17415</name>
</gene>
<dbReference type="Pfam" id="PF13302">
    <property type="entry name" value="Acetyltransf_3"/>
    <property type="match status" value="1"/>
</dbReference>
<dbReference type="SUPFAM" id="SSF55729">
    <property type="entry name" value="Acyl-CoA N-acyltransferases (Nat)"/>
    <property type="match status" value="1"/>
</dbReference>
<feature type="domain" description="N-acetyltransferase" evidence="1">
    <location>
        <begin position="12"/>
        <end position="166"/>
    </location>
</feature>